<gene>
    <name evidence="1" type="ORF">F444_22647</name>
</gene>
<protein>
    <submittedName>
        <fullName evidence="1">Uncharacterized protein</fullName>
    </submittedName>
</protein>
<proteinExistence type="predicted"/>
<name>A0A080YX64_PHYNI</name>
<dbReference type="EMBL" id="ANJA01004534">
    <property type="protein sequence ID" value="ETO58975.1"/>
    <property type="molecule type" value="Genomic_DNA"/>
</dbReference>
<dbReference type="Proteomes" id="UP000028582">
    <property type="component" value="Unassembled WGS sequence"/>
</dbReference>
<dbReference type="AlphaFoldDB" id="A0A080YX64"/>
<evidence type="ECO:0000313" key="1">
    <source>
        <dbReference type="EMBL" id="ETO58975.1"/>
    </source>
</evidence>
<evidence type="ECO:0000313" key="2">
    <source>
        <dbReference type="Proteomes" id="UP000028582"/>
    </source>
</evidence>
<accession>A0A080YX64</accession>
<reference evidence="1 2" key="1">
    <citation type="submission" date="2013-11" db="EMBL/GenBank/DDBJ databases">
        <title>The Genome Sequence of Phytophthora parasitica P1976.</title>
        <authorList>
            <consortium name="The Broad Institute Genomics Platform"/>
            <person name="Russ C."/>
            <person name="Tyler B."/>
            <person name="Panabieres F."/>
            <person name="Shan W."/>
            <person name="Tripathy S."/>
            <person name="Grunwald N."/>
            <person name="Machado M."/>
            <person name="Johnson C.S."/>
            <person name="Walker B."/>
            <person name="Young S."/>
            <person name="Zeng Q."/>
            <person name="Gargeya S."/>
            <person name="Fitzgerald M."/>
            <person name="Haas B."/>
            <person name="Abouelleil A."/>
            <person name="Allen A.W."/>
            <person name="Alvarado L."/>
            <person name="Arachchi H.M."/>
            <person name="Berlin A.M."/>
            <person name="Chapman S.B."/>
            <person name="Gainer-Dewar J."/>
            <person name="Goldberg J."/>
            <person name="Griggs A."/>
            <person name="Gujja S."/>
            <person name="Hansen M."/>
            <person name="Howarth C."/>
            <person name="Imamovic A."/>
            <person name="Ireland A."/>
            <person name="Larimer J."/>
            <person name="McCowan C."/>
            <person name="Murphy C."/>
            <person name="Pearson M."/>
            <person name="Poon T.W."/>
            <person name="Priest M."/>
            <person name="Roberts A."/>
            <person name="Saif S."/>
            <person name="Shea T."/>
            <person name="Sisk P."/>
            <person name="Sykes S."/>
            <person name="Wortman J."/>
            <person name="Nusbaum C."/>
            <person name="Birren B."/>
        </authorList>
    </citation>
    <scope>NUCLEOTIDE SEQUENCE [LARGE SCALE GENOMIC DNA]</scope>
    <source>
        <strain evidence="1 2">P1976</strain>
    </source>
</reference>
<comment type="caution">
    <text evidence="1">The sequence shown here is derived from an EMBL/GenBank/DDBJ whole genome shotgun (WGS) entry which is preliminary data.</text>
</comment>
<organism evidence="1 2">
    <name type="scientific">Phytophthora nicotianae P1976</name>
    <dbReference type="NCBI Taxonomy" id="1317066"/>
    <lineage>
        <taxon>Eukaryota</taxon>
        <taxon>Sar</taxon>
        <taxon>Stramenopiles</taxon>
        <taxon>Oomycota</taxon>
        <taxon>Peronosporomycetes</taxon>
        <taxon>Peronosporales</taxon>
        <taxon>Peronosporaceae</taxon>
        <taxon>Phytophthora</taxon>
    </lineage>
</organism>
<sequence>MRKEGCPVSAKMLELKAQAFGTCAEATGPNHS</sequence>